<dbReference type="Pfam" id="PF01381">
    <property type="entry name" value="HTH_3"/>
    <property type="match status" value="1"/>
</dbReference>
<dbReference type="EMBL" id="AP024485">
    <property type="protein sequence ID" value="BCS89922.1"/>
    <property type="molecule type" value="Genomic_DNA"/>
</dbReference>
<dbReference type="PANTHER" id="PTHR38431">
    <property type="entry name" value="BLL2305 PROTEIN"/>
    <property type="match status" value="1"/>
</dbReference>
<accession>A0ABM7P932</accession>
<evidence type="ECO:0000313" key="3">
    <source>
        <dbReference type="Proteomes" id="UP001053296"/>
    </source>
</evidence>
<name>A0ABM7P932_9BACT</name>
<dbReference type="SMART" id="SM00530">
    <property type="entry name" value="HTH_XRE"/>
    <property type="match status" value="1"/>
</dbReference>
<protein>
    <recommendedName>
        <fullName evidence="1">HTH cro/C1-type domain-containing protein</fullName>
    </recommendedName>
</protein>
<dbReference type="SUPFAM" id="SSF53850">
    <property type="entry name" value="Periplasmic binding protein-like II"/>
    <property type="match status" value="1"/>
</dbReference>
<evidence type="ECO:0000313" key="2">
    <source>
        <dbReference type="EMBL" id="BCS89922.1"/>
    </source>
</evidence>
<dbReference type="Proteomes" id="UP001053296">
    <property type="component" value="Chromosome"/>
</dbReference>
<dbReference type="InterPro" id="IPR024370">
    <property type="entry name" value="PBP_domain"/>
</dbReference>
<sequence length="372" mass="40457">MKPKSQALTNQVKAYRTKKGLSQTQLAELAGVKRQAIYDIESGKYAPNTLIALRLAKHLSCRVEDIFNEKVEDLASFTLVGPPLEHVARVSLAKVRDRLIAYPLPGSDPFNTNFEAADGLLSPGQDNVKLLCPPDMPDKTLILLGCDPAFALLSAHVSRKAADMRINYRFASSLKAVNGVASGHAHLAGTHLHPGTKVHGDNIVLAKKSLGQKPATIIGFSQIEEGLLVAPGNPYSIRSLEDLTNPKVRLINRESGAALRILLDDLLEKQGIPPEKIPGYDDVVRSHTEGVMRVLYRKADAALGFRAIANMYGLDFIPLISANCELVLPQDLLEHPAMKILLDTLQTRALRNELKALAGYDTESTGSIIAEI</sequence>
<dbReference type="Gene3D" id="1.10.260.40">
    <property type="entry name" value="lambda repressor-like DNA-binding domains"/>
    <property type="match status" value="1"/>
</dbReference>
<dbReference type="RefSeq" id="WP_229591874.1">
    <property type="nucleotide sequence ID" value="NZ_AP024485.1"/>
</dbReference>
<dbReference type="CDD" id="cd00093">
    <property type="entry name" value="HTH_XRE"/>
    <property type="match status" value="1"/>
</dbReference>
<dbReference type="Gene3D" id="3.40.190.10">
    <property type="entry name" value="Periplasmic binding protein-like II"/>
    <property type="match status" value="1"/>
</dbReference>
<keyword evidence="3" id="KW-1185">Reference proteome</keyword>
<reference evidence="2" key="1">
    <citation type="journal article" date="2022" name="Arch. Microbiol.">
        <title>Pseudodesulfovibrio sediminis sp. nov., a mesophilic and neutrophilic sulfate-reducing bacterium isolated from sediment of a brackish lake.</title>
        <authorList>
            <person name="Takahashi A."/>
            <person name="Kojima H."/>
            <person name="Watanabe M."/>
            <person name="Fukui M."/>
        </authorList>
    </citation>
    <scope>NUCLEOTIDE SEQUENCE</scope>
    <source>
        <strain evidence="2">SF6</strain>
    </source>
</reference>
<proteinExistence type="predicted"/>
<dbReference type="PANTHER" id="PTHR38431:SF1">
    <property type="entry name" value="BLL2305 PROTEIN"/>
    <property type="match status" value="1"/>
</dbReference>
<dbReference type="SUPFAM" id="SSF47413">
    <property type="entry name" value="lambda repressor-like DNA-binding domains"/>
    <property type="match status" value="1"/>
</dbReference>
<dbReference type="PROSITE" id="PS50943">
    <property type="entry name" value="HTH_CROC1"/>
    <property type="match status" value="1"/>
</dbReference>
<dbReference type="InterPro" id="IPR010982">
    <property type="entry name" value="Lambda_DNA-bd_dom_sf"/>
</dbReference>
<dbReference type="Pfam" id="PF12727">
    <property type="entry name" value="PBP_like"/>
    <property type="match status" value="1"/>
</dbReference>
<feature type="domain" description="HTH cro/C1-type" evidence="1">
    <location>
        <begin position="12"/>
        <end position="66"/>
    </location>
</feature>
<organism evidence="2 3">
    <name type="scientific">Pseudodesulfovibrio sediminis</name>
    <dbReference type="NCBI Taxonomy" id="2810563"/>
    <lineage>
        <taxon>Bacteria</taxon>
        <taxon>Pseudomonadati</taxon>
        <taxon>Thermodesulfobacteriota</taxon>
        <taxon>Desulfovibrionia</taxon>
        <taxon>Desulfovibrionales</taxon>
        <taxon>Desulfovibrionaceae</taxon>
    </lineage>
</organism>
<evidence type="ECO:0000259" key="1">
    <source>
        <dbReference type="PROSITE" id="PS50943"/>
    </source>
</evidence>
<dbReference type="InterPro" id="IPR001387">
    <property type="entry name" value="Cro/C1-type_HTH"/>
</dbReference>
<gene>
    <name evidence="2" type="ORF">PSDVSF_31640</name>
</gene>